<protein>
    <submittedName>
        <fullName evidence="1">Uncharacterized protein</fullName>
    </submittedName>
</protein>
<organism evidence="1 2">
    <name type="scientific">Scrofimicrobium canadense</name>
    <dbReference type="NCBI Taxonomy" id="2652290"/>
    <lineage>
        <taxon>Bacteria</taxon>
        <taxon>Bacillati</taxon>
        <taxon>Actinomycetota</taxon>
        <taxon>Actinomycetes</taxon>
        <taxon>Actinomycetales</taxon>
        <taxon>Actinomycetaceae</taxon>
        <taxon>Scrofimicrobium</taxon>
    </lineage>
</organism>
<proteinExistence type="predicted"/>
<reference evidence="1 2" key="1">
    <citation type="submission" date="2019-08" db="EMBL/GenBank/DDBJ databases">
        <title>In-depth cultivation of the pig gut microbiome towards novel bacterial diversity and tailored functional studies.</title>
        <authorList>
            <person name="Wylensek D."/>
            <person name="Hitch T.C.A."/>
            <person name="Clavel T."/>
        </authorList>
    </citation>
    <scope>NUCLEOTIDE SEQUENCE [LARGE SCALE GENOMIC DNA]</scope>
    <source>
        <strain evidence="1 2">WB03_NA08</strain>
    </source>
</reference>
<dbReference type="Proteomes" id="UP000470875">
    <property type="component" value="Unassembled WGS sequence"/>
</dbReference>
<comment type="caution">
    <text evidence="1">The sequence shown here is derived from an EMBL/GenBank/DDBJ whole genome shotgun (WGS) entry which is preliminary data.</text>
</comment>
<evidence type="ECO:0000313" key="2">
    <source>
        <dbReference type="Proteomes" id="UP000470875"/>
    </source>
</evidence>
<keyword evidence="2" id="KW-1185">Reference proteome</keyword>
<name>A0A6N7W7A6_9ACTO</name>
<sequence>MKDALQKVTAEIEHGTAKLGWDRPPALYALVKTSTLLGQPDLPPDIAQQVRAEWDGGDNHLSAILQEQMPEDNIEEMLPRLAWPEDVLGAVVCVERVIVPPEVEQQAPDDEDAAIEFISNHPQRAEVRLVVSALRSGETWSMIRARDFDADETVASGDNLVPQLAELLTASLTPDHD</sequence>
<accession>A0A6N7W7A6</accession>
<dbReference type="RefSeq" id="WP_154546376.1">
    <property type="nucleotide sequence ID" value="NZ_VULO01000014.1"/>
</dbReference>
<dbReference type="EMBL" id="VULO01000014">
    <property type="protein sequence ID" value="MSS85271.1"/>
    <property type="molecule type" value="Genomic_DNA"/>
</dbReference>
<gene>
    <name evidence="1" type="ORF">FYJ24_10990</name>
</gene>
<evidence type="ECO:0000313" key="1">
    <source>
        <dbReference type="EMBL" id="MSS85271.1"/>
    </source>
</evidence>
<dbReference type="InterPro" id="IPR047681">
    <property type="entry name" value="PPA1309-like"/>
</dbReference>
<dbReference type="NCBIfam" id="NF040618">
    <property type="entry name" value="PPA1309_fam"/>
    <property type="match status" value="1"/>
</dbReference>
<dbReference type="AlphaFoldDB" id="A0A6N7W7A6"/>